<dbReference type="Proteomes" id="UP001139207">
    <property type="component" value="Unassembled WGS sequence"/>
</dbReference>
<dbReference type="Pfam" id="PF13649">
    <property type="entry name" value="Methyltransf_25"/>
    <property type="match status" value="1"/>
</dbReference>
<dbReference type="PRINTS" id="PR00368">
    <property type="entry name" value="FADPNR"/>
</dbReference>
<dbReference type="Gene3D" id="3.50.50.60">
    <property type="entry name" value="FAD/NAD(P)-binding domain"/>
    <property type="match status" value="2"/>
</dbReference>
<dbReference type="PANTHER" id="PTHR48105">
    <property type="entry name" value="THIOREDOXIN REDUCTASE 1-RELATED-RELATED"/>
    <property type="match status" value="1"/>
</dbReference>
<feature type="domain" description="FAD/NAD(P)-binding" evidence="4">
    <location>
        <begin position="4"/>
        <end position="289"/>
    </location>
</feature>
<evidence type="ECO:0000313" key="7">
    <source>
        <dbReference type="Proteomes" id="UP001139207"/>
    </source>
</evidence>
<protein>
    <submittedName>
        <fullName evidence="6">FAD-dependent oxidoreductase</fullName>
    </submittedName>
</protein>
<reference evidence="6" key="1">
    <citation type="submission" date="2022-04" db="EMBL/GenBank/DDBJ databases">
        <title>Corynebacterium kalidii LD5P10.</title>
        <authorList>
            <person name="Sun J.Q."/>
        </authorList>
    </citation>
    <scope>NUCLEOTIDE SEQUENCE</scope>
    <source>
        <strain evidence="6">LD5P10</strain>
    </source>
</reference>
<dbReference type="CDD" id="cd02440">
    <property type="entry name" value="AdoMet_MTases"/>
    <property type="match status" value="1"/>
</dbReference>
<evidence type="ECO:0000313" key="6">
    <source>
        <dbReference type="EMBL" id="MCJ7858796.1"/>
    </source>
</evidence>
<dbReference type="GO" id="GO:0004791">
    <property type="term" value="F:thioredoxin-disulfide reductase (NADPH) activity"/>
    <property type="evidence" value="ECO:0007669"/>
    <property type="project" value="UniProtKB-EC"/>
</dbReference>
<accession>A0A9X1WPC2</accession>
<dbReference type="InterPro" id="IPR041698">
    <property type="entry name" value="Methyltransf_25"/>
</dbReference>
<dbReference type="Gene3D" id="3.40.50.150">
    <property type="entry name" value="Vaccinia Virus protein VP39"/>
    <property type="match status" value="1"/>
</dbReference>
<evidence type="ECO:0000259" key="4">
    <source>
        <dbReference type="Pfam" id="PF07992"/>
    </source>
</evidence>
<organism evidence="6 7">
    <name type="scientific">Corynebacterium kalidii</name>
    <dbReference type="NCBI Taxonomy" id="2931982"/>
    <lineage>
        <taxon>Bacteria</taxon>
        <taxon>Bacillati</taxon>
        <taxon>Actinomycetota</taxon>
        <taxon>Actinomycetes</taxon>
        <taxon>Mycobacteriales</taxon>
        <taxon>Corynebacteriaceae</taxon>
        <taxon>Corynebacterium</taxon>
    </lineage>
</organism>
<evidence type="ECO:0000256" key="1">
    <source>
        <dbReference type="ARBA" id="ARBA00022630"/>
    </source>
</evidence>
<dbReference type="InterPro" id="IPR036188">
    <property type="entry name" value="FAD/NAD-bd_sf"/>
</dbReference>
<dbReference type="InterPro" id="IPR023753">
    <property type="entry name" value="FAD/NAD-binding_dom"/>
</dbReference>
<dbReference type="SUPFAM" id="SSF53335">
    <property type="entry name" value="S-adenosyl-L-methionine-dependent methyltransferases"/>
    <property type="match status" value="1"/>
</dbReference>
<sequence>MRAHDIIVIGGGAAGLSAAELLGRARRDVLVIDSAAPRNRFAPHMHGVLGHDGVPPLDLLDKGRAELDTYGVTVTTGSVESVTEIVRGLKVTCADGAVAYARAVFVASGIDDTLPDIPGLADHWGSTAFQCPYCHGWEHRNRRIGVLASSPMHFHYAQLVRNWTDDLTVFITDATVLSQLDDATRQRFDARGVTVVTSPVAGITATDGTLTGVRTEDGAVHPVDAIGLHPHSRPRDGFLAPLGLDRTEVPGVGSFVAVDAVGQTSHPRVWAAGNVVDPRANVPTAMGQASMTAGMLNTTLVTEDTDNAVHALTAPSSHHDWPEVADDGFWETTYAQAPPRWSGRPNPSLVRVLTEELGGAGTARGRAADIGCGEGADAVWLAQQGWDTLGVEVSATAVRRAQDAAAAAGVDGVRFTDVGVQGLADAAATDGSAPFDLVTASYLHGPSQGRRSALLLDAGELVAPGGYLFLLSHVMPDAAPEEYGAVDALGFDDDTWELVRDETVDRAVIGLDGEVGGHPDRVVLLRRR</sequence>
<dbReference type="InterPro" id="IPR029063">
    <property type="entry name" value="SAM-dependent_MTases_sf"/>
</dbReference>
<dbReference type="SUPFAM" id="SSF51905">
    <property type="entry name" value="FAD/NAD(P)-binding domain"/>
    <property type="match status" value="1"/>
</dbReference>
<dbReference type="InterPro" id="IPR050097">
    <property type="entry name" value="Ferredoxin-NADP_redctase_2"/>
</dbReference>
<comment type="caution">
    <text evidence="6">The sequence shown here is derived from an EMBL/GenBank/DDBJ whole genome shotgun (WGS) entry which is preliminary data.</text>
</comment>
<name>A0A9X1WPC2_9CORY</name>
<keyword evidence="1" id="KW-0285">Flavoprotein</keyword>
<evidence type="ECO:0000256" key="2">
    <source>
        <dbReference type="ARBA" id="ARBA00023002"/>
    </source>
</evidence>
<dbReference type="RefSeq" id="WP_244804533.1">
    <property type="nucleotide sequence ID" value="NZ_JALIEA010000013.1"/>
</dbReference>
<proteinExistence type="predicted"/>
<keyword evidence="2" id="KW-0560">Oxidoreductase</keyword>
<evidence type="ECO:0000256" key="3">
    <source>
        <dbReference type="ARBA" id="ARBA00048132"/>
    </source>
</evidence>
<dbReference type="Pfam" id="PF07992">
    <property type="entry name" value="Pyr_redox_2"/>
    <property type="match status" value="1"/>
</dbReference>
<dbReference type="PRINTS" id="PR00469">
    <property type="entry name" value="PNDRDTASEII"/>
</dbReference>
<dbReference type="EMBL" id="JALIEA010000013">
    <property type="protein sequence ID" value="MCJ7858796.1"/>
    <property type="molecule type" value="Genomic_DNA"/>
</dbReference>
<keyword evidence="7" id="KW-1185">Reference proteome</keyword>
<gene>
    <name evidence="6" type="ORF">MUN33_08710</name>
</gene>
<dbReference type="AlphaFoldDB" id="A0A9X1WPC2"/>
<evidence type="ECO:0000259" key="5">
    <source>
        <dbReference type="Pfam" id="PF13649"/>
    </source>
</evidence>
<comment type="catalytic activity">
    <reaction evidence="3">
        <text>[thioredoxin]-dithiol + NADP(+) = [thioredoxin]-disulfide + NADPH + H(+)</text>
        <dbReference type="Rhea" id="RHEA:20345"/>
        <dbReference type="Rhea" id="RHEA-COMP:10698"/>
        <dbReference type="Rhea" id="RHEA-COMP:10700"/>
        <dbReference type="ChEBI" id="CHEBI:15378"/>
        <dbReference type="ChEBI" id="CHEBI:29950"/>
        <dbReference type="ChEBI" id="CHEBI:50058"/>
        <dbReference type="ChEBI" id="CHEBI:57783"/>
        <dbReference type="ChEBI" id="CHEBI:58349"/>
        <dbReference type="EC" id="1.8.1.9"/>
    </reaction>
</comment>
<feature type="domain" description="Methyltransferase" evidence="5">
    <location>
        <begin position="368"/>
        <end position="466"/>
    </location>
</feature>